<dbReference type="GeneID" id="92088808"/>
<sequence>TFKFHALSDSEVRSLENGYCILSHRWTWGTEEITYHDVLSIDSKVQAKGGFSKFAGACALAKTLGYGLIWDDTCCINKTDSVELSEAINSMYRWYAESDLCIAFLEDVSPAKQIDKSEWFSRGWTLQELIAPKRLETLGGQIYSRRCPCSEDRDPRDVLENKKQSRAYSVAQRMSWAAERTTGRLEDRAYSLMGLFEVNMPLIYGERAQAFLRLQQQIISKSTDESIFV</sequence>
<dbReference type="EMBL" id="JAQQWL010000005">
    <property type="protein sequence ID" value="KAK8073437.1"/>
    <property type="molecule type" value="Genomic_DNA"/>
</dbReference>
<accession>A0ABR1VQJ5</accession>
<evidence type="ECO:0000313" key="2">
    <source>
        <dbReference type="EMBL" id="KAK8073437.1"/>
    </source>
</evidence>
<dbReference type="PANTHER" id="PTHR10622">
    <property type="entry name" value="HET DOMAIN-CONTAINING PROTEIN"/>
    <property type="match status" value="1"/>
</dbReference>
<feature type="domain" description="Heterokaryon incompatibility" evidence="1">
    <location>
        <begin position="19"/>
        <end position="108"/>
    </location>
</feature>
<comment type="caution">
    <text evidence="2">The sequence shown here is derived from an EMBL/GenBank/DDBJ whole genome shotgun (WGS) entry which is preliminary data.</text>
</comment>
<dbReference type="Proteomes" id="UP001480595">
    <property type="component" value="Unassembled WGS sequence"/>
</dbReference>
<protein>
    <recommendedName>
        <fullName evidence="1">Heterokaryon incompatibility domain-containing protein</fullName>
    </recommendedName>
</protein>
<evidence type="ECO:0000259" key="1">
    <source>
        <dbReference type="Pfam" id="PF06985"/>
    </source>
</evidence>
<name>A0ABR1VQJ5_9PEZI</name>
<proteinExistence type="predicted"/>
<dbReference type="PANTHER" id="PTHR10622:SF10">
    <property type="entry name" value="HET DOMAIN-CONTAINING PROTEIN"/>
    <property type="match status" value="1"/>
</dbReference>
<organism evidence="2 3">
    <name type="scientific">Apiospora phragmitis</name>
    <dbReference type="NCBI Taxonomy" id="2905665"/>
    <lineage>
        <taxon>Eukaryota</taxon>
        <taxon>Fungi</taxon>
        <taxon>Dikarya</taxon>
        <taxon>Ascomycota</taxon>
        <taxon>Pezizomycotina</taxon>
        <taxon>Sordariomycetes</taxon>
        <taxon>Xylariomycetidae</taxon>
        <taxon>Amphisphaeriales</taxon>
        <taxon>Apiosporaceae</taxon>
        <taxon>Apiospora</taxon>
    </lineage>
</organism>
<gene>
    <name evidence="2" type="ORF">PG994_004336</name>
</gene>
<keyword evidence="3" id="KW-1185">Reference proteome</keyword>
<dbReference type="RefSeq" id="XP_066717912.1">
    <property type="nucleotide sequence ID" value="XM_066855745.1"/>
</dbReference>
<reference evidence="2 3" key="1">
    <citation type="submission" date="2023-01" db="EMBL/GenBank/DDBJ databases">
        <title>Analysis of 21 Apiospora genomes using comparative genomics revels a genus with tremendous synthesis potential of carbohydrate active enzymes and secondary metabolites.</title>
        <authorList>
            <person name="Sorensen T."/>
        </authorList>
    </citation>
    <scope>NUCLEOTIDE SEQUENCE [LARGE SCALE GENOMIC DNA]</scope>
    <source>
        <strain evidence="2 3">CBS 135458</strain>
    </source>
</reference>
<dbReference type="Pfam" id="PF06985">
    <property type="entry name" value="HET"/>
    <property type="match status" value="1"/>
</dbReference>
<feature type="non-terminal residue" evidence="2">
    <location>
        <position position="1"/>
    </location>
</feature>
<dbReference type="InterPro" id="IPR010730">
    <property type="entry name" value="HET"/>
</dbReference>
<evidence type="ECO:0000313" key="3">
    <source>
        <dbReference type="Proteomes" id="UP001480595"/>
    </source>
</evidence>